<reference evidence="1" key="1">
    <citation type="journal article" date="2007" name="PLoS ONE">
        <title>The first genome sequence of an elite grapevine cultivar (Pinot noir Vitis vinifera L.): coping with a highly heterozygous genome.</title>
        <authorList>
            <person name="Velasco R."/>
            <person name="Zharkikh A."/>
            <person name="Troggio M."/>
            <person name="Cartwright D.A."/>
            <person name="Cestaro A."/>
            <person name="Pruss D."/>
            <person name="Pindo M."/>
            <person name="FitzGerald L.M."/>
            <person name="Vezzulli S."/>
            <person name="Reid J."/>
            <person name="Malacarne G."/>
            <person name="Iliev D."/>
            <person name="Coppola G."/>
            <person name="Wardell B."/>
            <person name="Micheletti D."/>
            <person name="Macalma T."/>
            <person name="Facci M."/>
            <person name="Mitchell J.T."/>
            <person name="Perazzolli M."/>
            <person name="Eldredge G."/>
            <person name="Gatto P."/>
            <person name="Oyzerski R."/>
            <person name="Moretto M."/>
            <person name="Gutin N."/>
            <person name="Stefanini M."/>
            <person name="Chen Y."/>
            <person name="Segala C."/>
            <person name="Davenport C."/>
            <person name="Dematte L."/>
            <person name="Mraz A."/>
            <person name="Battilana J."/>
            <person name="Stormo K."/>
            <person name="Costa F."/>
            <person name="Tao Q."/>
            <person name="Si-Ammour A."/>
            <person name="Harkins T."/>
            <person name="Lackey A."/>
            <person name="Perbost C."/>
            <person name="Taillon B."/>
            <person name="Stella A."/>
            <person name="Solovyev V."/>
            <person name="Fawcett J.A."/>
            <person name="Sterck L."/>
            <person name="Vandepoele K."/>
            <person name="Grando S.M."/>
            <person name="Toppo S."/>
            <person name="Moser C."/>
            <person name="Lanchbury J."/>
            <person name="Bogden R."/>
            <person name="Skolnick M."/>
            <person name="Sgaramella V."/>
            <person name="Bhatnagar S.K."/>
            <person name="Fontana P."/>
            <person name="Gutin A."/>
            <person name="Van de Peer Y."/>
            <person name="Salamini F."/>
            <person name="Viola R."/>
        </authorList>
    </citation>
    <scope>NUCLEOTIDE SEQUENCE</scope>
</reference>
<evidence type="ECO:0000313" key="1">
    <source>
        <dbReference type="EMBL" id="CAN66007.1"/>
    </source>
</evidence>
<gene>
    <name evidence="1" type="ORF">VITISV_006818</name>
</gene>
<organism evidence="1">
    <name type="scientific">Vitis vinifera</name>
    <name type="common">Grape</name>
    <dbReference type="NCBI Taxonomy" id="29760"/>
    <lineage>
        <taxon>Eukaryota</taxon>
        <taxon>Viridiplantae</taxon>
        <taxon>Streptophyta</taxon>
        <taxon>Embryophyta</taxon>
        <taxon>Tracheophyta</taxon>
        <taxon>Spermatophyta</taxon>
        <taxon>Magnoliopsida</taxon>
        <taxon>eudicotyledons</taxon>
        <taxon>Gunneridae</taxon>
        <taxon>Pentapetalae</taxon>
        <taxon>rosids</taxon>
        <taxon>Vitales</taxon>
        <taxon>Vitaceae</taxon>
        <taxon>Viteae</taxon>
        <taxon>Vitis</taxon>
    </lineage>
</organism>
<dbReference type="EMBL" id="AM470857">
    <property type="protein sequence ID" value="CAN66007.1"/>
    <property type="molecule type" value="Genomic_DNA"/>
</dbReference>
<name>A5BTT5_VITVI</name>
<dbReference type="AlphaFoldDB" id="A5BTT5"/>
<proteinExistence type="predicted"/>
<sequence length="304" mass="33975">MCEVYGYVIAHPEEVIYNAAYCYRAYYGLKTGTPPSKPRGTHLTVTCGTHCHPGHPHPDLPIKHTWHAFPDYLKEDQTTLINISSGRLTQYIRMINIFHPDTMPHHLPRSLSVARRVMMATLPPNFMGLGNPLAVVVHHLLIEGITGLGYRDGFPMVPIPIGILNKGTMISLEIETEVIIPMGPNGPYSKLIYLVDKDYEGRIDSKFTFVHKGVMETTTLKGPGPSRLERRVSTWSHSMSMTSWSSGVENPLTTLYLVHRSTNISKVYAWVQLEPAGQPTKPVGHVFKRQANSMVEMVAGSTIF</sequence>
<accession>A5BTT5</accession>
<protein>
    <submittedName>
        <fullName evidence="1">Uncharacterized protein</fullName>
    </submittedName>
</protein>